<reference evidence="2 3" key="1">
    <citation type="submission" date="2019-04" db="EMBL/GenBank/DDBJ databases">
        <title>Friends and foes A comparative genomics study of 23 Aspergillus species from section Flavi.</title>
        <authorList>
            <consortium name="DOE Joint Genome Institute"/>
            <person name="Kjaerbolling I."/>
            <person name="Vesth T."/>
            <person name="Frisvad J.C."/>
            <person name="Nybo J.L."/>
            <person name="Theobald S."/>
            <person name="Kildgaard S."/>
            <person name="Isbrandt T."/>
            <person name="Kuo A."/>
            <person name="Sato A."/>
            <person name="Lyhne E.K."/>
            <person name="Kogle M.E."/>
            <person name="Wiebenga A."/>
            <person name="Kun R.S."/>
            <person name="Lubbers R.J."/>
            <person name="Makela M.R."/>
            <person name="Barry K."/>
            <person name="Chovatia M."/>
            <person name="Clum A."/>
            <person name="Daum C."/>
            <person name="Haridas S."/>
            <person name="He G."/>
            <person name="LaButti K."/>
            <person name="Lipzen A."/>
            <person name="Mondo S."/>
            <person name="Riley R."/>
            <person name="Salamov A."/>
            <person name="Simmons B.A."/>
            <person name="Magnuson J.K."/>
            <person name="Henrissat B."/>
            <person name="Mortensen U.H."/>
            <person name="Larsen T.O."/>
            <person name="Devries R.P."/>
            <person name="Grigoriev I.V."/>
            <person name="Machida M."/>
            <person name="Baker S.E."/>
            <person name="Andersen M.R."/>
        </authorList>
    </citation>
    <scope>NUCLEOTIDE SEQUENCE [LARGE SCALE GENOMIC DNA]</scope>
    <source>
        <strain evidence="2 3">CBS 151.66</strain>
    </source>
</reference>
<dbReference type="AlphaFoldDB" id="A0A5N5XFB1"/>
<evidence type="ECO:0000256" key="1">
    <source>
        <dbReference type="SAM" id="MobiDB-lite"/>
    </source>
</evidence>
<evidence type="ECO:0000313" key="3">
    <source>
        <dbReference type="Proteomes" id="UP000326565"/>
    </source>
</evidence>
<feature type="region of interest" description="Disordered" evidence="1">
    <location>
        <begin position="1"/>
        <end position="20"/>
    </location>
</feature>
<sequence length="161" mass="18656">MADQGSVGLVEENRQGQDRGFSQRQKLFYPCAYTEQYSRPPPVTETTVDEELRNFDADFVGLGYKLRATRLRHNLRKMILAIIYTQPLRDHTKKLNLLRHITNIANLRAPQQILNRETMQSPQNTGALQDLFRRGVSVLGWSLKLLRSIVTCYPFTNFMMP</sequence>
<accession>A0A5N5XFB1</accession>
<keyword evidence="3" id="KW-1185">Reference proteome</keyword>
<protein>
    <submittedName>
        <fullName evidence="2">Uncharacterized protein</fullName>
    </submittedName>
</protein>
<dbReference type="Proteomes" id="UP000326565">
    <property type="component" value="Unassembled WGS sequence"/>
</dbReference>
<dbReference type="EMBL" id="ML732150">
    <property type="protein sequence ID" value="KAB8079396.1"/>
    <property type="molecule type" value="Genomic_DNA"/>
</dbReference>
<proteinExistence type="predicted"/>
<gene>
    <name evidence="2" type="ORF">BDV29DRAFT_164330</name>
</gene>
<name>A0A5N5XFB1_9EURO</name>
<evidence type="ECO:0000313" key="2">
    <source>
        <dbReference type="EMBL" id="KAB8079396.1"/>
    </source>
</evidence>
<organism evidence="2 3">
    <name type="scientific">Aspergillus leporis</name>
    <dbReference type="NCBI Taxonomy" id="41062"/>
    <lineage>
        <taxon>Eukaryota</taxon>
        <taxon>Fungi</taxon>
        <taxon>Dikarya</taxon>
        <taxon>Ascomycota</taxon>
        <taxon>Pezizomycotina</taxon>
        <taxon>Eurotiomycetes</taxon>
        <taxon>Eurotiomycetidae</taxon>
        <taxon>Eurotiales</taxon>
        <taxon>Aspergillaceae</taxon>
        <taxon>Aspergillus</taxon>
        <taxon>Aspergillus subgen. Circumdati</taxon>
    </lineage>
</organism>